<organism evidence="2 3">
    <name type="scientific">Phreatobacter oligotrophus</name>
    <dbReference type="NCBI Taxonomy" id="1122261"/>
    <lineage>
        <taxon>Bacteria</taxon>
        <taxon>Pseudomonadati</taxon>
        <taxon>Pseudomonadota</taxon>
        <taxon>Alphaproteobacteria</taxon>
        <taxon>Hyphomicrobiales</taxon>
        <taxon>Phreatobacteraceae</taxon>
        <taxon>Phreatobacter</taxon>
    </lineage>
</organism>
<dbReference type="Proteomes" id="UP000241808">
    <property type="component" value="Unassembled WGS sequence"/>
</dbReference>
<keyword evidence="3" id="KW-1185">Reference proteome</keyword>
<accession>A0A2T4YX61</accession>
<sequence length="239" mass="27190">MHTNATASEREKTDDEPAEPFSPYGEGYMPLTCAAQWHATNGLRVPFDRIGRKARHESYRKILELLASGKIAAVGDNVTGPPKNGEIPPYEFADCAIHLPDFDEVDAWEYVEDQPVLLSYAYDDMEAWRDLFDDQIIRGRCTIWRRIKLRKADIIAHLQVQQRMRGSGGPGRPTSIPNLIIPELLRRSAENQLEQTLAAEARVLSAWLAKEYPAEPQVKPRPCEIGIRHVYWKARGRSK</sequence>
<evidence type="ECO:0000313" key="2">
    <source>
        <dbReference type="EMBL" id="PTM50415.1"/>
    </source>
</evidence>
<comment type="caution">
    <text evidence="2">The sequence shown here is derived from an EMBL/GenBank/DDBJ whole genome shotgun (WGS) entry which is preliminary data.</text>
</comment>
<dbReference type="AlphaFoldDB" id="A0A2T4YX61"/>
<gene>
    <name evidence="2" type="ORF">C8P69_1141</name>
</gene>
<protein>
    <submittedName>
        <fullName evidence="2">Uncharacterized protein</fullName>
    </submittedName>
</protein>
<evidence type="ECO:0000256" key="1">
    <source>
        <dbReference type="SAM" id="MobiDB-lite"/>
    </source>
</evidence>
<name>A0A2T4YX61_9HYPH</name>
<dbReference type="EMBL" id="PZZL01000014">
    <property type="protein sequence ID" value="PTM50415.1"/>
    <property type="molecule type" value="Genomic_DNA"/>
</dbReference>
<feature type="region of interest" description="Disordered" evidence="1">
    <location>
        <begin position="1"/>
        <end position="23"/>
    </location>
</feature>
<reference evidence="2 3" key="1">
    <citation type="submission" date="2018-04" db="EMBL/GenBank/DDBJ databases">
        <title>Genomic Encyclopedia of Archaeal and Bacterial Type Strains, Phase II (KMG-II): from individual species to whole genera.</title>
        <authorList>
            <person name="Goeker M."/>
        </authorList>
    </citation>
    <scope>NUCLEOTIDE SEQUENCE [LARGE SCALE GENOMIC DNA]</scope>
    <source>
        <strain evidence="2 3">DSM 25521</strain>
    </source>
</reference>
<proteinExistence type="predicted"/>
<evidence type="ECO:0000313" key="3">
    <source>
        <dbReference type="Proteomes" id="UP000241808"/>
    </source>
</evidence>